<dbReference type="Pfam" id="PF09722">
    <property type="entry name" value="Xre_MbcA_ParS_C"/>
    <property type="match status" value="1"/>
</dbReference>
<dbReference type="InterPro" id="IPR024467">
    <property type="entry name" value="Xre/MbcA/ParS-like_toxin-bd"/>
</dbReference>
<accession>I1XK61</accession>
<proteinExistence type="predicted"/>
<sequence length="70" mass="7838">MVTPSNDVNEILAKVRARATDVLGEENFEYWLKTPKRALANKTPLELAKTKEGSEQVLNLLGRIEHGVFS</sequence>
<dbReference type="STRING" id="754476.Q7A_1963"/>
<organism evidence="2 3">
    <name type="scientific">Methylophaga nitratireducenticrescens</name>
    <dbReference type="NCBI Taxonomy" id="754476"/>
    <lineage>
        <taxon>Bacteria</taxon>
        <taxon>Pseudomonadati</taxon>
        <taxon>Pseudomonadota</taxon>
        <taxon>Gammaproteobacteria</taxon>
        <taxon>Thiotrichales</taxon>
        <taxon>Piscirickettsiaceae</taxon>
        <taxon>Methylophaga</taxon>
    </lineage>
</organism>
<dbReference type="EMBL" id="CP003390">
    <property type="protein sequence ID" value="AFI84780.1"/>
    <property type="molecule type" value="Genomic_DNA"/>
</dbReference>
<evidence type="ECO:0000313" key="3">
    <source>
        <dbReference type="Proteomes" id="UP000009144"/>
    </source>
</evidence>
<reference evidence="2 3" key="1">
    <citation type="journal article" date="2012" name="J. Bacteriol.">
        <title>Complete genome sequences of Methylophaga sp. strain JAM1 and Methylophaga sp. strain JAM7.</title>
        <authorList>
            <person name="Villeneuve C."/>
            <person name="Martineau C."/>
            <person name="Mauffrey F."/>
            <person name="Villemur R."/>
        </authorList>
    </citation>
    <scope>NUCLEOTIDE SEQUENCE [LARGE SCALE GENOMIC DNA]</scope>
    <source>
        <strain evidence="2 3">JAM1</strain>
    </source>
</reference>
<protein>
    <recommendedName>
        <fullName evidence="1">Antitoxin Xre/MbcA/ParS-like toxin-binding domain-containing protein</fullName>
    </recommendedName>
</protein>
<feature type="domain" description="Antitoxin Xre/MbcA/ParS-like toxin-binding" evidence="1">
    <location>
        <begin position="19"/>
        <end position="67"/>
    </location>
</feature>
<dbReference type="Proteomes" id="UP000009144">
    <property type="component" value="Chromosome"/>
</dbReference>
<name>I1XK61_METNJ</name>
<gene>
    <name evidence="2" type="ordered locus">Q7A_1963</name>
</gene>
<evidence type="ECO:0000259" key="1">
    <source>
        <dbReference type="Pfam" id="PF09722"/>
    </source>
</evidence>
<dbReference type="RefSeq" id="WP_014707149.1">
    <property type="nucleotide sequence ID" value="NC_017857.3"/>
</dbReference>
<dbReference type="OrthoDB" id="8595277at2"/>
<dbReference type="HOGENOM" id="CLU_190719_2_0_6"/>
<dbReference type="AlphaFoldDB" id="I1XK61"/>
<dbReference type="PATRIC" id="fig|754476.3.peg.1941"/>
<dbReference type="KEGG" id="mej:Q7A_1963"/>
<keyword evidence="3" id="KW-1185">Reference proteome</keyword>
<reference evidence="2 3" key="2">
    <citation type="journal article" date="2013" name="Int. J. Syst. Evol. Microbiol.">
        <title>Methylophaga nitratireducenticrescens sp. nov. and Methylophaga frappieri sp. nov., isolated from the biofilm of the methanol-fed denitrification system treating the seawater at the Montreal Biodome.</title>
        <authorList>
            <person name="Villeneuve C."/>
            <person name="Martineau C."/>
            <person name="Mauffrey F."/>
            <person name="Villemur R."/>
        </authorList>
    </citation>
    <scope>NUCLEOTIDE SEQUENCE [LARGE SCALE GENOMIC DNA]</scope>
    <source>
        <strain evidence="2 3">JAM1</strain>
    </source>
</reference>
<dbReference type="eggNOG" id="COG5642">
    <property type="taxonomic scope" value="Bacteria"/>
</dbReference>
<evidence type="ECO:0000313" key="2">
    <source>
        <dbReference type="EMBL" id="AFI84780.1"/>
    </source>
</evidence>